<dbReference type="PROSITE" id="PS50054">
    <property type="entry name" value="TYR_PHOSPHATASE_DUAL"/>
    <property type="match status" value="1"/>
</dbReference>
<feature type="domain" description="Tyrosine specific protein phosphatases" evidence="8">
    <location>
        <begin position="144"/>
        <end position="211"/>
    </location>
</feature>
<feature type="domain" description="Tyrosine-protein phosphatase" evidence="7">
    <location>
        <begin position="57"/>
        <end position="222"/>
    </location>
</feature>
<dbReference type="PANTHER" id="PTHR23339">
    <property type="entry name" value="TYROSINE SPECIFIC PROTEIN PHOSPHATASE AND DUAL SPECIFICITY PROTEIN PHOSPHATASE"/>
    <property type="match status" value="1"/>
</dbReference>
<evidence type="ECO:0000256" key="6">
    <source>
        <dbReference type="ARBA" id="ARBA00072096"/>
    </source>
</evidence>
<accession>A0AAQ4Q4R3</accession>
<comment type="similarity">
    <text evidence="5">Belongs to the protein-tyrosine phosphatase family. Non-receptor class PTPDC1 subfamily.</text>
</comment>
<evidence type="ECO:0000256" key="1">
    <source>
        <dbReference type="ARBA" id="ARBA00022794"/>
    </source>
</evidence>
<dbReference type="GeneTree" id="ENSGT00940000165406"/>
<dbReference type="GO" id="GO:0060271">
    <property type="term" value="P:cilium assembly"/>
    <property type="evidence" value="ECO:0007669"/>
    <property type="project" value="InterPro"/>
</dbReference>
<dbReference type="InterPro" id="IPR029021">
    <property type="entry name" value="Prot-tyrosine_phosphatase-like"/>
</dbReference>
<evidence type="ECO:0000256" key="5">
    <source>
        <dbReference type="ARBA" id="ARBA00060867"/>
    </source>
</evidence>
<dbReference type="InterPro" id="IPR000387">
    <property type="entry name" value="Tyr_Pase_dom"/>
</dbReference>
<reference evidence="9 10" key="1">
    <citation type="journal article" date="2021" name="G3 (Bethesda)">
        <title>Improved contiguity of the threespine stickleback genome using long-read sequencing.</title>
        <authorList>
            <person name="Nath S."/>
            <person name="Shaw D.E."/>
            <person name="White M.A."/>
        </authorList>
    </citation>
    <scope>NUCLEOTIDE SEQUENCE [LARGE SCALE GENOMIC DNA]</scope>
    <source>
        <strain evidence="9 10">Lake Benthic</strain>
    </source>
</reference>
<dbReference type="InterPro" id="IPR020422">
    <property type="entry name" value="TYR_PHOSPHATASE_DUAL_dom"/>
</dbReference>
<dbReference type="InterPro" id="IPR049573">
    <property type="entry name" value="PTPDC1_PTP"/>
</dbReference>
<evidence type="ECO:0000259" key="8">
    <source>
        <dbReference type="PROSITE" id="PS50056"/>
    </source>
</evidence>
<evidence type="ECO:0000256" key="3">
    <source>
        <dbReference type="ARBA" id="ARBA00022912"/>
    </source>
</evidence>
<dbReference type="SMART" id="SM00195">
    <property type="entry name" value="DSPc"/>
    <property type="match status" value="1"/>
</dbReference>
<organism evidence="9 10">
    <name type="scientific">Gasterosteus aculeatus aculeatus</name>
    <name type="common">three-spined stickleback</name>
    <dbReference type="NCBI Taxonomy" id="481459"/>
    <lineage>
        <taxon>Eukaryota</taxon>
        <taxon>Metazoa</taxon>
        <taxon>Chordata</taxon>
        <taxon>Craniata</taxon>
        <taxon>Vertebrata</taxon>
        <taxon>Euteleostomi</taxon>
        <taxon>Actinopterygii</taxon>
        <taxon>Neopterygii</taxon>
        <taxon>Teleostei</taxon>
        <taxon>Neoteleostei</taxon>
        <taxon>Acanthomorphata</taxon>
        <taxon>Eupercaria</taxon>
        <taxon>Perciformes</taxon>
        <taxon>Cottioidei</taxon>
        <taxon>Gasterosteales</taxon>
        <taxon>Gasterosteidae</taxon>
        <taxon>Gasterosteus</taxon>
    </lineage>
</organism>
<keyword evidence="2" id="KW-0378">Hydrolase</keyword>
<comment type="function">
    <text evidence="4">May play roles in cilia formation and/or maintenance.</text>
</comment>
<keyword evidence="10" id="KW-1185">Reference proteome</keyword>
<evidence type="ECO:0000256" key="4">
    <source>
        <dbReference type="ARBA" id="ARBA00056295"/>
    </source>
</evidence>
<keyword evidence="3" id="KW-0904">Protein phosphatase</keyword>
<dbReference type="InterPro" id="IPR016130">
    <property type="entry name" value="Tyr_Pase_AS"/>
</dbReference>
<dbReference type="GO" id="GO:0004725">
    <property type="term" value="F:protein tyrosine phosphatase activity"/>
    <property type="evidence" value="ECO:0007669"/>
    <property type="project" value="InterPro"/>
</dbReference>
<dbReference type="PROSITE" id="PS50056">
    <property type="entry name" value="TYR_PHOSPHATASE_2"/>
    <property type="match status" value="1"/>
</dbReference>
<dbReference type="Ensembl" id="ENSGACT00000078070.1">
    <property type="protein sequence ID" value="ENSGACP00000045131.1"/>
    <property type="gene ID" value="ENSGACG00000028877.1"/>
</dbReference>
<dbReference type="CDD" id="cd14506">
    <property type="entry name" value="PTP_PTPDC1"/>
    <property type="match status" value="1"/>
</dbReference>
<dbReference type="PROSITE" id="PS00383">
    <property type="entry name" value="TYR_PHOSPHATASE_1"/>
    <property type="match status" value="1"/>
</dbReference>
<reference evidence="9" key="2">
    <citation type="submission" date="2025-08" db="UniProtKB">
        <authorList>
            <consortium name="Ensembl"/>
        </authorList>
    </citation>
    <scope>IDENTIFICATION</scope>
</reference>
<proteinExistence type="inferred from homology"/>
<reference evidence="9" key="3">
    <citation type="submission" date="2025-09" db="UniProtKB">
        <authorList>
            <consortium name="Ensembl"/>
        </authorList>
    </citation>
    <scope>IDENTIFICATION</scope>
</reference>
<name>A0AAQ4Q4R3_GASAC</name>
<dbReference type="SMART" id="SM00404">
    <property type="entry name" value="PTPc_motif"/>
    <property type="match status" value="1"/>
</dbReference>
<evidence type="ECO:0000256" key="2">
    <source>
        <dbReference type="ARBA" id="ARBA00022801"/>
    </source>
</evidence>
<evidence type="ECO:0000313" key="10">
    <source>
        <dbReference type="Proteomes" id="UP000007635"/>
    </source>
</evidence>
<dbReference type="SUPFAM" id="SSF52799">
    <property type="entry name" value="(Phosphotyrosine protein) phosphatases II"/>
    <property type="match status" value="1"/>
</dbReference>
<dbReference type="Proteomes" id="UP000007635">
    <property type="component" value="Chromosome XIX"/>
</dbReference>
<sequence>MMPALIPVPQPSYSQARENFVKAIPPKLLCLLACGGADCRYEGPECWKLNQQAVRGLFSSWVTDDIIAMARPASHLIEKYNIIEQFQRLNIRSIINMQLPGEHAHCGPPLDPGSGFTYSPQIFMDNDIYFYNFGMQDFGVSSLVSMIDGVKVLAFAVREGRVAVHCHAGLGRTGVLIACYLIYTLRISPSEAVHYVRIKRPRSIQTRAQLSQVSDFARLLGTQLVQYPDLSMRHGAPFTLQHYLNRQAIMLHGQEARTLRHTPKVVYLLCVHLSCLALGLPAPPEIQAELEKRSVLRTLNRTVRETLVCKQYLPLLREGHRGAWVSSGSVSSWDEPMGFLERKREFCRNPHYPGSTSVARAVAKAMADHGLRGETILQRSDLLQVKNSNTRNSNTRTFHILILTSEATNLMLSTSLKQEELNSSDCGWALLVTESDPQVLSCLLWTWLEKLREPVLSPEDVTRLSCGANIRKSLSVLNKRHTIYCLLSCVSTVTSLCPHREDAVLQRLARALTRVGSIAALMKVLKANLRETFHNSTYLRRACSTNSAL</sequence>
<dbReference type="Gene3D" id="3.90.190.10">
    <property type="entry name" value="Protein tyrosine phosphatase superfamily"/>
    <property type="match status" value="1"/>
</dbReference>
<dbReference type="InterPro" id="IPR000340">
    <property type="entry name" value="Dual-sp_phosphatase_cat-dom"/>
</dbReference>
<keyword evidence="1" id="KW-0970">Cilium biogenesis/degradation</keyword>
<protein>
    <recommendedName>
        <fullName evidence="6">Protein tyrosine phosphatase domain-containing protein 1</fullName>
    </recommendedName>
</protein>
<dbReference type="Pfam" id="PF00782">
    <property type="entry name" value="DSPc"/>
    <property type="match status" value="1"/>
</dbReference>
<dbReference type="FunFam" id="3.90.190.10:FF:000027">
    <property type="entry name" value="Protein tyrosine phosphatase domain containing 1"/>
    <property type="match status" value="1"/>
</dbReference>
<dbReference type="InterPro" id="IPR050561">
    <property type="entry name" value="PTP"/>
</dbReference>
<dbReference type="InterPro" id="IPR003595">
    <property type="entry name" value="Tyr_Pase_cat"/>
</dbReference>
<evidence type="ECO:0000259" key="7">
    <source>
        <dbReference type="PROSITE" id="PS50054"/>
    </source>
</evidence>
<evidence type="ECO:0000313" key="9">
    <source>
        <dbReference type="Ensembl" id="ENSGACP00000045131.1"/>
    </source>
</evidence>
<dbReference type="AlphaFoldDB" id="A0AAQ4Q4R3"/>